<dbReference type="InterPro" id="IPR058485">
    <property type="entry name" value="DUF8172"/>
</dbReference>
<comment type="caution">
    <text evidence="1">The sequence shown here is derived from an EMBL/GenBank/DDBJ whole genome shotgun (WGS) entry which is preliminary data.</text>
</comment>
<protein>
    <submittedName>
        <fullName evidence="1">Uncharacterized protein</fullName>
    </submittedName>
</protein>
<sequence>MTNCLIHYHHPDDDQFSLDFVNPNREKVTERLDKYEDWVETRVRSYDLDEEVHVVYTKKNEVTAAEAIQYKFDAAFDNMCPDTRVIIRYLLDAFDSIKEKKRDEESISLDAYKSVDVERIPDALKQVNWTGPIPEVGGQLASNLLLCHALPNANHRTSFSMFRRIREGNSRLNIRVTFVDNRRLRVAEVGR</sequence>
<proteinExistence type="predicted"/>
<gene>
    <name evidence="1" type="ORF">ACFQJ6_20905</name>
</gene>
<dbReference type="Proteomes" id="UP001596407">
    <property type="component" value="Unassembled WGS sequence"/>
</dbReference>
<organism evidence="1 2">
    <name type="scientific">Halorussus caseinilyticus</name>
    <dbReference type="NCBI Taxonomy" id="3034025"/>
    <lineage>
        <taxon>Archaea</taxon>
        <taxon>Methanobacteriati</taxon>
        <taxon>Methanobacteriota</taxon>
        <taxon>Stenosarchaea group</taxon>
        <taxon>Halobacteria</taxon>
        <taxon>Halobacteriales</taxon>
        <taxon>Haladaptataceae</taxon>
        <taxon>Halorussus</taxon>
    </lineage>
</organism>
<dbReference type="RefSeq" id="WP_382210276.1">
    <property type="nucleotide sequence ID" value="NZ_JBHSZH010000005.1"/>
</dbReference>
<evidence type="ECO:0000313" key="1">
    <source>
        <dbReference type="EMBL" id="MFC7082177.1"/>
    </source>
</evidence>
<reference evidence="1 2" key="1">
    <citation type="journal article" date="2019" name="Int. J. Syst. Evol. Microbiol.">
        <title>The Global Catalogue of Microorganisms (GCM) 10K type strain sequencing project: providing services to taxonomists for standard genome sequencing and annotation.</title>
        <authorList>
            <consortium name="The Broad Institute Genomics Platform"/>
            <consortium name="The Broad Institute Genome Sequencing Center for Infectious Disease"/>
            <person name="Wu L."/>
            <person name="Ma J."/>
        </authorList>
    </citation>
    <scope>NUCLEOTIDE SEQUENCE [LARGE SCALE GENOMIC DNA]</scope>
    <source>
        <strain evidence="1 2">DT72</strain>
    </source>
</reference>
<keyword evidence="2" id="KW-1185">Reference proteome</keyword>
<accession>A0ABD5WNQ4</accession>
<evidence type="ECO:0000313" key="2">
    <source>
        <dbReference type="Proteomes" id="UP001596407"/>
    </source>
</evidence>
<dbReference type="AlphaFoldDB" id="A0ABD5WNQ4"/>
<name>A0ABD5WNQ4_9EURY</name>
<dbReference type="EMBL" id="JBHSZH010000005">
    <property type="protein sequence ID" value="MFC7082177.1"/>
    <property type="molecule type" value="Genomic_DNA"/>
</dbReference>
<dbReference type="Pfam" id="PF26511">
    <property type="entry name" value="DUF8172"/>
    <property type="match status" value="1"/>
</dbReference>